<proteinExistence type="inferred from homology"/>
<feature type="repeat" description="PPR" evidence="9">
    <location>
        <begin position="768"/>
        <end position="802"/>
    </location>
</feature>
<evidence type="ECO:0000256" key="1">
    <source>
        <dbReference type="ARBA" id="ARBA00000142"/>
    </source>
</evidence>
<dbReference type="InterPro" id="IPR051240">
    <property type="entry name" value="Mito_RNA-Proc/Resp"/>
</dbReference>
<dbReference type="GO" id="GO:0003729">
    <property type="term" value="F:mRNA binding"/>
    <property type="evidence" value="ECO:0007669"/>
    <property type="project" value="TreeGrafter"/>
</dbReference>
<feature type="repeat" description="PPR" evidence="9">
    <location>
        <begin position="629"/>
        <end position="663"/>
    </location>
</feature>
<dbReference type="Gene3D" id="1.25.40.10">
    <property type="entry name" value="Tetratricopeptide repeat domain"/>
    <property type="match status" value="4"/>
</dbReference>
<dbReference type="Pfam" id="PF13041">
    <property type="entry name" value="PPR_2"/>
    <property type="match status" value="3"/>
</dbReference>
<feature type="non-terminal residue" evidence="10">
    <location>
        <position position="1"/>
    </location>
</feature>
<feature type="non-terminal residue" evidence="10">
    <location>
        <position position="866"/>
    </location>
</feature>
<reference evidence="10" key="1">
    <citation type="journal article" date="2019" name="Science">
        <title>Mutation of a bHLH transcription factor allowed almond domestication.</title>
        <authorList>
            <person name="Sanchez-Perez R."/>
            <person name="Pavan S."/>
            <person name="Mazzeo R."/>
            <person name="Moldovan C."/>
            <person name="Aiese Cigliano R."/>
            <person name="Del Cueto J."/>
            <person name="Ricciardi F."/>
            <person name="Lotti C."/>
            <person name="Ricciardi L."/>
            <person name="Dicenta F."/>
            <person name="Lopez-Marques R.L."/>
            <person name="Lindberg Moller B."/>
        </authorList>
    </citation>
    <scope>NUCLEOTIDE SEQUENCE</scope>
</reference>
<feature type="repeat" description="PPR" evidence="9">
    <location>
        <begin position="594"/>
        <end position="628"/>
    </location>
</feature>
<dbReference type="InterPro" id="IPR003358">
    <property type="entry name" value="tRNA_(Gua-N-7)_MeTrfase_Trmb"/>
</dbReference>
<dbReference type="Gene3D" id="3.40.50.150">
    <property type="entry name" value="Vaccinia Virus protein VP39"/>
    <property type="match status" value="1"/>
</dbReference>
<dbReference type="PANTHER" id="PTHR47933:SF11">
    <property type="entry name" value="PENTATRICOPEPTIDE REPEAT-CONTAINING PROTEIN 2"/>
    <property type="match status" value="1"/>
</dbReference>
<feature type="repeat" description="PPR" evidence="9">
    <location>
        <begin position="733"/>
        <end position="767"/>
    </location>
</feature>
<evidence type="ECO:0000256" key="5">
    <source>
        <dbReference type="ARBA" id="ARBA00022679"/>
    </source>
</evidence>
<feature type="repeat" description="PPR" evidence="9">
    <location>
        <begin position="664"/>
        <end position="698"/>
    </location>
</feature>
<evidence type="ECO:0000256" key="7">
    <source>
        <dbReference type="ARBA" id="ARBA00022694"/>
    </source>
</evidence>
<dbReference type="PROSITE" id="PS51375">
    <property type="entry name" value="PPR"/>
    <property type="match status" value="7"/>
</dbReference>
<dbReference type="InterPro" id="IPR002885">
    <property type="entry name" value="PPR_rpt"/>
</dbReference>
<evidence type="ECO:0000256" key="6">
    <source>
        <dbReference type="ARBA" id="ARBA00022691"/>
    </source>
</evidence>
<dbReference type="Pfam" id="PF12854">
    <property type="entry name" value="PPR_1"/>
    <property type="match status" value="1"/>
</dbReference>
<comment type="similarity">
    <text evidence="2">Belongs to the PPR family. P subfamily.</text>
</comment>
<evidence type="ECO:0000256" key="3">
    <source>
        <dbReference type="ARBA" id="ARBA00011977"/>
    </source>
</evidence>
<evidence type="ECO:0000256" key="8">
    <source>
        <dbReference type="ARBA" id="ARBA00022737"/>
    </source>
</evidence>
<dbReference type="InterPro" id="IPR029063">
    <property type="entry name" value="SAM-dependent_MTases_sf"/>
</dbReference>
<dbReference type="AlphaFoldDB" id="A0A4Y1QZA1"/>
<keyword evidence="5" id="KW-0808">Transferase</keyword>
<accession>A0A4Y1QZA1</accession>
<organism evidence="10">
    <name type="scientific">Prunus dulcis</name>
    <name type="common">Almond</name>
    <name type="synonym">Amygdalus dulcis</name>
    <dbReference type="NCBI Taxonomy" id="3755"/>
    <lineage>
        <taxon>Eukaryota</taxon>
        <taxon>Viridiplantae</taxon>
        <taxon>Streptophyta</taxon>
        <taxon>Embryophyta</taxon>
        <taxon>Tracheophyta</taxon>
        <taxon>Spermatophyta</taxon>
        <taxon>Magnoliopsida</taxon>
        <taxon>eudicotyledons</taxon>
        <taxon>Gunneridae</taxon>
        <taxon>Pentapetalae</taxon>
        <taxon>rosids</taxon>
        <taxon>fabids</taxon>
        <taxon>Rosales</taxon>
        <taxon>Rosaceae</taxon>
        <taxon>Amygdaloideae</taxon>
        <taxon>Amygdaleae</taxon>
        <taxon>Prunus</taxon>
    </lineage>
</organism>
<evidence type="ECO:0000256" key="2">
    <source>
        <dbReference type="ARBA" id="ARBA00007626"/>
    </source>
</evidence>
<evidence type="ECO:0000313" key="10">
    <source>
        <dbReference type="EMBL" id="BBG97152.1"/>
    </source>
</evidence>
<keyword evidence="6" id="KW-0949">S-adenosyl-L-methionine</keyword>
<dbReference type="PANTHER" id="PTHR47933">
    <property type="entry name" value="PENTATRICOPEPTIDE REPEAT-CONTAINING PROTEIN 1, MITOCHONDRIAL"/>
    <property type="match status" value="1"/>
</dbReference>
<comment type="catalytic activity">
    <reaction evidence="1">
        <text>guanosine(46) in tRNA + S-adenosyl-L-methionine = N(7)-methylguanosine(46) in tRNA + S-adenosyl-L-homocysteine</text>
        <dbReference type="Rhea" id="RHEA:42708"/>
        <dbReference type="Rhea" id="RHEA-COMP:10188"/>
        <dbReference type="Rhea" id="RHEA-COMP:10189"/>
        <dbReference type="ChEBI" id="CHEBI:57856"/>
        <dbReference type="ChEBI" id="CHEBI:59789"/>
        <dbReference type="ChEBI" id="CHEBI:74269"/>
        <dbReference type="ChEBI" id="CHEBI:74480"/>
        <dbReference type="EC" id="2.1.1.33"/>
    </reaction>
</comment>
<dbReference type="GO" id="GO:0008176">
    <property type="term" value="F:tRNA (guanine(46)-N7)-methyltransferase activity"/>
    <property type="evidence" value="ECO:0007669"/>
    <property type="project" value="UniProtKB-EC"/>
</dbReference>
<evidence type="ECO:0000256" key="4">
    <source>
        <dbReference type="ARBA" id="ARBA00022603"/>
    </source>
</evidence>
<dbReference type="EC" id="2.1.1.33" evidence="3"/>
<dbReference type="Pfam" id="PF02390">
    <property type="entry name" value="Methyltransf_4"/>
    <property type="match status" value="1"/>
</dbReference>
<dbReference type="EMBL" id="AP019298">
    <property type="protein sequence ID" value="BBG97152.1"/>
    <property type="molecule type" value="Genomic_DNA"/>
</dbReference>
<dbReference type="InterPro" id="IPR011990">
    <property type="entry name" value="TPR-like_helical_dom_sf"/>
</dbReference>
<keyword evidence="4" id="KW-0489">Methyltransferase</keyword>
<name>A0A4Y1QZA1_PRUDU</name>
<evidence type="ECO:0000256" key="9">
    <source>
        <dbReference type="PROSITE-ProRule" id="PRU00708"/>
    </source>
</evidence>
<feature type="repeat" description="PPR" evidence="9">
    <location>
        <begin position="524"/>
        <end position="558"/>
    </location>
</feature>
<gene>
    <name evidence="10" type="ORF">Prudu_006182</name>
</gene>
<dbReference type="PROSITE" id="PS51625">
    <property type="entry name" value="SAM_MT_TRMB"/>
    <property type="match status" value="1"/>
</dbReference>
<keyword evidence="7" id="KW-0819">tRNA processing</keyword>
<keyword evidence="8" id="KW-0677">Repeat</keyword>
<feature type="repeat" description="PPR" evidence="9">
    <location>
        <begin position="559"/>
        <end position="593"/>
    </location>
</feature>
<sequence>RETEVREGRGLPKTQIIGIRAKMGSWVCLPSGVGSVRVSGALPRRALSALLLQNPISLLPSYQFHHNRRRACASASSGAKELQQQQYLRSPDLVALEYADLNLTHKISEVPVEVPDWNQVFRDPTLPLMLVKRAEFWVKDLSLSNIYFMFANATTSFQQLVSTYPGPLMLVSILCPDPYFKKRHHKRRVVQKPLVDSIVSNLMPAARINHDEKDEPFLPIDYLSGYEDMALVARVFMQSDVLEVALDMRNQFDSQPQVLKHIHEIDSSVLCDSEGWMLSNPMGIRTEREIHAELEGAKIYRRIYQKQMFMDEANEESRDSRPSANATVFNSSTMLMLRLKISAKVCPLRHSITTVSFSTSASASPSISTVDLLDSYTVTPPIQPWPSRLHPKRLISLITREPNLDLALQIFHHASKFHPGFSHNYHTYHAILNRLSRSRAFHLKIDPLLSDLSNSGIKCSDDLFITLIRNFGVLGRPNRSFKTFLDIPKFGAQRSAKSLNALLNALVQNHEYGLVHSRFGVRPNVFTCNILIKALCQKDDVETALKVLDEMPAMGFVPDVVTYTTVLGGYVSRGDMVGAKRVFGEVLDRGWHPDATTYTILMDGFVKQGKLVDAVKVMDEMEENKVGPNEVTYGVMIEAYCKAKKSGEAVNLLNDMIEKRYIPSSALCCKVIDVLCHEGKAEDGCELWKRLLKNNCTPDNAISSTLIYWLCKEGKVWEAKKLFDQLKMDLIPGVMTYNMLIAGLCEVGELCEAGRLWDDMVEKGCAPNAFTYNMLIKGFCKIGKAEEGIRMLEEMLDKGCLPNKSTYGMLIEGLCDLRKEAEVTKVISLAMSNGDIESASWDILLTKFVGDLDNGGAVMDKILVEN</sequence>
<protein>
    <recommendedName>
        <fullName evidence="3">tRNA (guanine(46)-N(7))-methyltransferase</fullName>
        <ecNumber evidence="3">2.1.1.33</ecNumber>
    </recommendedName>
</protein>
<dbReference type="NCBIfam" id="TIGR00756">
    <property type="entry name" value="PPR"/>
    <property type="match status" value="7"/>
</dbReference>